<accession>A0A8J2YKM6</accession>
<keyword evidence="2" id="KW-1185">Reference proteome</keyword>
<gene>
    <name evidence="1" type="ORF">GCM10011391_28950</name>
</gene>
<dbReference type="RefSeq" id="WP_188695634.1">
    <property type="nucleotide sequence ID" value="NZ_BMIR01000015.1"/>
</dbReference>
<protein>
    <submittedName>
        <fullName evidence="1">Uncharacterized protein</fullName>
    </submittedName>
</protein>
<reference evidence="1" key="1">
    <citation type="journal article" date="2014" name="Int. J. Syst. Evol. Microbiol.">
        <title>Complete genome sequence of Corynebacterium casei LMG S-19264T (=DSM 44701T), isolated from a smear-ripened cheese.</title>
        <authorList>
            <consortium name="US DOE Joint Genome Institute (JGI-PGF)"/>
            <person name="Walter F."/>
            <person name="Albersmeier A."/>
            <person name="Kalinowski J."/>
            <person name="Ruckert C."/>
        </authorList>
    </citation>
    <scope>NUCLEOTIDE SEQUENCE</scope>
    <source>
        <strain evidence="1">CGMCC 1.15371</strain>
    </source>
</reference>
<dbReference type="Proteomes" id="UP000628775">
    <property type="component" value="Unassembled WGS sequence"/>
</dbReference>
<organism evidence="1 2">
    <name type="scientific">Pullulanibacillus camelliae</name>
    <dbReference type="NCBI Taxonomy" id="1707096"/>
    <lineage>
        <taxon>Bacteria</taxon>
        <taxon>Bacillati</taxon>
        <taxon>Bacillota</taxon>
        <taxon>Bacilli</taxon>
        <taxon>Bacillales</taxon>
        <taxon>Sporolactobacillaceae</taxon>
        <taxon>Pullulanibacillus</taxon>
    </lineage>
</organism>
<reference evidence="1" key="2">
    <citation type="submission" date="2020-09" db="EMBL/GenBank/DDBJ databases">
        <authorList>
            <person name="Sun Q."/>
            <person name="Zhou Y."/>
        </authorList>
    </citation>
    <scope>NUCLEOTIDE SEQUENCE</scope>
    <source>
        <strain evidence="1">CGMCC 1.15371</strain>
    </source>
</reference>
<evidence type="ECO:0000313" key="1">
    <source>
        <dbReference type="EMBL" id="GGE48352.1"/>
    </source>
</evidence>
<comment type="caution">
    <text evidence="1">The sequence shown here is derived from an EMBL/GenBank/DDBJ whole genome shotgun (WGS) entry which is preliminary data.</text>
</comment>
<proteinExistence type="predicted"/>
<sequence length="91" mass="10314">MAKLIRDIQLGDYAMTLKEHDEGHYMVKLTSGSLGGLLEMERLDDDILRIRDLDIGSASVPIEYFALMLKLIGADEAVVEHIEQLRQNQQD</sequence>
<dbReference type="EMBL" id="BMIR01000015">
    <property type="protein sequence ID" value="GGE48352.1"/>
    <property type="molecule type" value="Genomic_DNA"/>
</dbReference>
<name>A0A8J2YKM6_9BACL</name>
<dbReference type="AlphaFoldDB" id="A0A8J2YKM6"/>
<evidence type="ECO:0000313" key="2">
    <source>
        <dbReference type="Proteomes" id="UP000628775"/>
    </source>
</evidence>